<feature type="region of interest" description="Disordered" evidence="2">
    <location>
        <begin position="889"/>
        <end position="910"/>
    </location>
</feature>
<feature type="compositionally biased region" description="Low complexity" evidence="2">
    <location>
        <begin position="276"/>
        <end position="295"/>
    </location>
</feature>
<dbReference type="AlphaFoldDB" id="A0A8X7T0B6"/>
<feature type="region of interest" description="Disordered" evidence="2">
    <location>
        <begin position="1"/>
        <end position="44"/>
    </location>
</feature>
<feature type="region of interest" description="Disordered" evidence="2">
    <location>
        <begin position="74"/>
        <end position="101"/>
    </location>
</feature>
<dbReference type="GO" id="GO:0016192">
    <property type="term" value="P:vesicle-mediated transport"/>
    <property type="evidence" value="ECO:0007669"/>
    <property type="project" value="InterPro"/>
</dbReference>
<dbReference type="SUPFAM" id="SSF56815">
    <property type="entry name" value="Sec1/munc18-like (SM) proteins"/>
    <property type="match status" value="1"/>
</dbReference>
<dbReference type="Proteomes" id="UP000077684">
    <property type="component" value="Unassembled WGS sequence"/>
</dbReference>
<gene>
    <name evidence="3" type="ORF">A4X06_0g627</name>
</gene>
<dbReference type="Gene3D" id="3.40.50.2060">
    <property type="match status" value="1"/>
</dbReference>
<feature type="region of interest" description="Disordered" evidence="2">
    <location>
        <begin position="433"/>
        <end position="457"/>
    </location>
</feature>
<dbReference type="InterPro" id="IPR043155">
    <property type="entry name" value="VPS33_dom3b"/>
</dbReference>
<comment type="caution">
    <text evidence="3">The sequence shown here is derived from an EMBL/GenBank/DDBJ whole genome shotgun (WGS) entry which is preliminary data.</text>
</comment>
<reference evidence="3" key="2">
    <citation type="journal article" date="2019" name="IMA Fungus">
        <title>Genome sequencing and comparison of five Tilletia species to identify candidate genes for the detection of regulated species infecting wheat.</title>
        <authorList>
            <person name="Nguyen H.D.T."/>
            <person name="Sultana T."/>
            <person name="Kesanakurti P."/>
            <person name="Hambleton S."/>
        </authorList>
    </citation>
    <scope>NUCLEOTIDE SEQUENCE</scope>
    <source>
        <strain evidence="3">DAOMC 236426</strain>
    </source>
</reference>
<dbReference type="Pfam" id="PF00995">
    <property type="entry name" value="Sec1"/>
    <property type="match status" value="1"/>
</dbReference>
<feature type="compositionally biased region" description="Gly residues" evidence="2">
    <location>
        <begin position="803"/>
        <end position="813"/>
    </location>
</feature>
<sequence length="1039" mass="106646">MAAAAAAAGAGGGGGGSAGGSTLPGDSFNSSSRGDVGDEDDLLPPFLVGGQPFLDTTPLRDLSRRTFFHALAAATPPIPPPAAAASSSTSTPRPPTDITPKTVILDPALAGPLGLTIDVASLKAHGVDKMFWLELDDNPTEHDELDDPAPPPSSAPGPSSSSLPQQQQQQQHQPADVLGIRARWPPKRLRVPVNAPTRSVVYICRPEIACMRVIAGHIIADLAANSQVPINPSGPLPPSSSLSHTYSLLLSPRRTELSLLYLSSLRLLPAPTPVDASSSNPAAASSSASSTTTPSSYLTTVLDLPLEFLPLDGSPAPAPPAPQSSGVAKGGPSSSSTIPPAITSSSLLSLEWTHHFAFTRLYRDGDHACIYLAAQALMTVQHVYGLIPRILGKGDLAKRLADLLIRQRREHLSADPTNPALVAPPTFMPMAPAPPASTQAGGAASAGAPGSATTASAGWSNPNRIDALIIIDRSVDWASVLCTQLTYEGLIKEVVGIRNAHIDVDASLVGSGNTPGPAGTPSSSSAVLESRSPGGPRKPNAATSTPSTGAKRKYLLSSNTDPLYTRLRDLNFSAVGERLHLMATRLNASYADRHSAKTMAQIKAFVGKLGSLQAMHQALGVHTDLTERITRRTSADEVFHRLLEIQQNIVAGLDTPGQLGAIEDLIYASTGGPGGLLSGLSVRDARPSGAGAEGSAAGGGAGTGSGQPSTASLLPILRLLCLMSVVNGGLKAKNLEYVKRELCQTFGYEVLPLLLQLSKVGLLTKEGAGPGAGFSSTASGMEGSGGTGPGQLGASTNMAAGNSQGGGGSGAGGANLPTSLSATGSTSYSGFSAVRRTLKLINDDVDERNPRDISYVFSGYAPLSVRLVQIVAQREALISDSGVGGGGEAGAGAGARSAAGTGGYGGVRPNRLRPRAHPIAGWKGYEDVLSILPGATFDEVQRPVQNFRPAAAAAGATTSSIPAANKRSTTSTASTGTPLVLQPQLIDPDSPRTTLVFFLGGATYAEVSALRFMSAQTRNRRFIAMTTHMVSGDEILGGL</sequence>
<dbReference type="InterPro" id="IPR043154">
    <property type="entry name" value="Sec-1-like_dom1"/>
</dbReference>
<dbReference type="InterPro" id="IPR036045">
    <property type="entry name" value="Sec1-like_sf"/>
</dbReference>
<feature type="region of interest" description="Disordered" evidence="2">
    <location>
        <begin position="273"/>
        <end position="295"/>
    </location>
</feature>
<reference evidence="3" key="1">
    <citation type="submission" date="2016-04" db="EMBL/GenBank/DDBJ databases">
        <authorList>
            <person name="Nguyen H.D."/>
            <person name="Samba Siva P."/>
            <person name="Cullis J."/>
            <person name="Levesque C.A."/>
            <person name="Hambleton S."/>
        </authorList>
    </citation>
    <scope>NUCLEOTIDE SEQUENCE</scope>
    <source>
        <strain evidence="3">DAOMC 236426</strain>
    </source>
</reference>
<feature type="compositionally biased region" description="Gly residues" evidence="2">
    <location>
        <begin position="696"/>
        <end position="705"/>
    </location>
</feature>
<feature type="region of interest" description="Disordered" evidence="2">
    <location>
        <begin position="138"/>
        <end position="175"/>
    </location>
</feature>
<feature type="compositionally biased region" description="Gly residues" evidence="2">
    <location>
        <begin position="9"/>
        <end position="19"/>
    </location>
</feature>
<evidence type="ECO:0008006" key="5">
    <source>
        <dbReference type="Google" id="ProtNLM"/>
    </source>
</evidence>
<evidence type="ECO:0000256" key="2">
    <source>
        <dbReference type="SAM" id="MobiDB-lite"/>
    </source>
</evidence>
<dbReference type="EMBL" id="LWDE02000034">
    <property type="protein sequence ID" value="KAE8255005.1"/>
    <property type="molecule type" value="Genomic_DNA"/>
</dbReference>
<evidence type="ECO:0000313" key="4">
    <source>
        <dbReference type="Proteomes" id="UP000077684"/>
    </source>
</evidence>
<keyword evidence="4" id="KW-1185">Reference proteome</keyword>
<proteinExistence type="inferred from homology"/>
<feature type="compositionally biased region" description="Low complexity" evidence="2">
    <location>
        <begin position="156"/>
        <end position="175"/>
    </location>
</feature>
<feature type="region of interest" description="Disordered" evidence="2">
    <location>
        <begin position="687"/>
        <end position="706"/>
    </location>
</feature>
<accession>A0A8X7T0B6</accession>
<dbReference type="InterPro" id="IPR043127">
    <property type="entry name" value="Sec-1-like_dom3a"/>
</dbReference>
<dbReference type="Gene3D" id="3.90.830.10">
    <property type="entry name" value="Syntaxin Binding Protein 1, Chain A, domain 2"/>
    <property type="match status" value="1"/>
</dbReference>
<protein>
    <recommendedName>
        <fullName evidence="5">Sec1-like protein</fullName>
    </recommendedName>
</protein>
<comment type="similarity">
    <text evidence="1">Belongs to the STXBP/unc-18/SEC1 family.</text>
</comment>
<dbReference type="InterPro" id="IPR001619">
    <property type="entry name" value="Sec1-like"/>
</dbReference>
<feature type="compositionally biased region" description="Acidic residues" evidence="2">
    <location>
        <begin position="138"/>
        <end position="147"/>
    </location>
</feature>
<dbReference type="Gene3D" id="3.40.50.1910">
    <property type="match status" value="2"/>
</dbReference>
<name>A0A8X7T0B6_9BASI</name>
<feature type="region of interest" description="Disordered" evidence="2">
    <location>
        <begin position="313"/>
        <end position="338"/>
    </location>
</feature>
<feature type="compositionally biased region" description="Low complexity" evidence="2">
    <location>
        <begin position="512"/>
        <end position="526"/>
    </location>
</feature>
<evidence type="ECO:0000256" key="1">
    <source>
        <dbReference type="ARBA" id="ARBA00009884"/>
    </source>
</evidence>
<feature type="region of interest" description="Disordered" evidence="2">
    <location>
        <begin position="512"/>
        <end position="552"/>
    </location>
</feature>
<feature type="region of interest" description="Disordered" evidence="2">
    <location>
        <begin position="773"/>
        <end position="814"/>
    </location>
</feature>
<dbReference type="Gene3D" id="1.25.40.850">
    <property type="match status" value="1"/>
</dbReference>
<feature type="compositionally biased region" description="Gly residues" evidence="2">
    <location>
        <begin position="782"/>
        <end position="791"/>
    </location>
</feature>
<evidence type="ECO:0000313" key="3">
    <source>
        <dbReference type="EMBL" id="KAE8255005.1"/>
    </source>
</evidence>
<dbReference type="InterPro" id="IPR027482">
    <property type="entry name" value="Sec1-like_dom2"/>
</dbReference>
<organism evidence="3 4">
    <name type="scientific">Tilletia controversa</name>
    <name type="common">dwarf bunt fungus</name>
    <dbReference type="NCBI Taxonomy" id="13291"/>
    <lineage>
        <taxon>Eukaryota</taxon>
        <taxon>Fungi</taxon>
        <taxon>Dikarya</taxon>
        <taxon>Basidiomycota</taxon>
        <taxon>Ustilaginomycotina</taxon>
        <taxon>Exobasidiomycetes</taxon>
        <taxon>Tilletiales</taxon>
        <taxon>Tilletiaceae</taxon>
        <taxon>Tilletia</taxon>
    </lineage>
</organism>
<dbReference type="PANTHER" id="PTHR11679">
    <property type="entry name" value="VESICLE PROTEIN SORTING-ASSOCIATED"/>
    <property type="match status" value="1"/>
</dbReference>